<comment type="caution">
    <text evidence="2">The sequence shown here is derived from an EMBL/GenBank/DDBJ whole genome shotgun (WGS) entry which is preliminary data.</text>
</comment>
<gene>
    <name evidence="2" type="ORF">HJG59_010079</name>
</gene>
<keyword evidence="3" id="KW-1185">Reference proteome</keyword>
<evidence type="ECO:0000256" key="1">
    <source>
        <dbReference type="SAM" id="MobiDB-lite"/>
    </source>
</evidence>
<feature type="region of interest" description="Disordered" evidence="1">
    <location>
        <begin position="116"/>
        <end position="136"/>
    </location>
</feature>
<feature type="compositionally biased region" description="Gly residues" evidence="1">
    <location>
        <begin position="89"/>
        <end position="99"/>
    </location>
</feature>
<sequence length="136" mass="14121">MAGRFFLPRHPVRGRRGGLGCRLPCEPGLQPLGACPDVGPHPGWPGEPAAAPCVPREAWEGGSLCPAHRELTHRAPGVGGGERLALGDPGTGNLIGGGGHRGPLARNLAFESRYSGVISQEGPREGDECGQRHRSG</sequence>
<dbReference type="InParanoid" id="A0A7J8BYK6"/>
<protein>
    <submittedName>
        <fullName evidence="2">Uncharacterized protein</fullName>
    </submittedName>
</protein>
<reference evidence="2 3" key="1">
    <citation type="journal article" date="2020" name="Nature">
        <title>Six reference-quality genomes reveal evolution of bat adaptations.</title>
        <authorList>
            <person name="Jebb D."/>
            <person name="Huang Z."/>
            <person name="Pippel M."/>
            <person name="Hughes G.M."/>
            <person name="Lavrichenko K."/>
            <person name="Devanna P."/>
            <person name="Winkler S."/>
            <person name="Jermiin L.S."/>
            <person name="Skirmuntt E.C."/>
            <person name="Katzourakis A."/>
            <person name="Burkitt-Gray L."/>
            <person name="Ray D.A."/>
            <person name="Sullivan K.A.M."/>
            <person name="Roscito J.G."/>
            <person name="Kirilenko B.M."/>
            <person name="Davalos L.M."/>
            <person name="Corthals A.P."/>
            <person name="Power M.L."/>
            <person name="Jones G."/>
            <person name="Ransome R.D."/>
            <person name="Dechmann D.K.N."/>
            <person name="Locatelli A.G."/>
            <person name="Puechmaille S.J."/>
            <person name="Fedrigo O."/>
            <person name="Jarvis E.D."/>
            <person name="Hiller M."/>
            <person name="Vernes S.C."/>
            <person name="Myers E.W."/>
            <person name="Teeling E.C."/>
        </authorList>
    </citation>
    <scope>NUCLEOTIDE SEQUENCE [LARGE SCALE GENOMIC DNA]</scope>
    <source>
        <strain evidence="2">MMolMol1</strain>
        <tissue evidence="2">Muscle</tissue>
    </source>
</reference>
<dbReference type="Proteomes" id="UP000550707">
    <property type="component" value="Unassembled WGS sequence"/>
</dbReference>
<name>A0A7J8BYK6_MOLMO</name>
<dbReference type="EMBL" id="JACASF010000022">
    <property type="protein sequence ID" value="KAF6403681.1"/>
    <property type="molecule type" value="Genomic_DNA"/>
</dbReference>
<proteinExistence type="predicted"/>
<accession>A0A7J8BYK6</accession>
<organism evidence="2 3">
    <name type="scientific">Molossus molossus</name>
    <name type="common">Pallas' mastiff bat</name>
    <name type="synonym">Vespertilio molossus</name>
    <dbReference type="NCBI Taxonomy" id="27622"/>
    <lineage>
        <taxon>Eukaryota</taxon>
        <taxon>Metazoa</taxon>
        <taxon>Chordata</taxon>
        <taxon>Craniata</taxon>
        <taxon>Vertebrata</taxon>
        <taxon>Euteleostomi</taxon>
        <taxon>Mammalia</taxon>
        <taxon>Eutheria</taxon>
        <taxon>Laurasiatheria</taxon>
        <taxon>Chiroptera</taxon>
        <taxon>Yangochiroptera</taxon>
        <taxon>Molossidae</taxon>
        <taxon>Molossus</taxon>
    </lineage>
</organism>
<evidence type="ECO:0000313" key="3">
    <source>
        <dbReference type="Proteomes" id="UP000550707"/>
    </source>
</evidence>
<feature type="region of interest" description="Disordered" evidence="1">
    <location>
        <begin position="76"/>
        <end position="99"/>
    </location>
</feature>
<feature type="compositionally biased region" description="Basic and acidic residues" evidence="1">
    <location>
        <begin position="122"/>
        <end position="136"/>
    </location>
</feature>
<dbReference type="AlphaFoldDB" id="A0A7J8BYK6"/>
<evidence type="ECO:0000313" key="2">
    <source>
        <dbReference type="EMBL" id="KAF6403681.1"/>
    </source>
</evidence>